<protein>
    <submittedName>
        <fullName evidence="1">Uncharacterized protein</fullName>
    </submittedName>
</protein>
<reference evidence="1" key="3">
    <citation type="submission" date="2022-06" db="UniProtKB">
        <authorList>
            <consortium name="EnsemblPlants"/>
        </authorList>
    </citation>
    <scope>IDENTIFICATION</scope>
</reference>
<proteinExistence type="predicted"/>
<name>A0A8R7P9G6_TRIUA</name>
<sequence length="84" mass="9098">MPSHICSKSNLLLTNFFWSDQVQLAPPTFDGIGGEGHVRHLGVDGPRHVPDFFRVGASQKDVNCCLWGLVAERACRVARPAPGG</sequence>
<evidence type="ECO:0000313" key="2">
    <source>
        <dbReference type="Proteomes" id="UP000015106"/>
    </source>
</evidence>
<dbReference type="EnsemblPlants" id="TuG1812G0200000589.01.T01">
    <property type="protein sequence ID" value="TuG1812G0200000589.01.T01"/>
    <property type="gene ID" value="TuG1812G0200000589.01"/>
</dbReference>
<reference evidence="1" key="2">
    <citation type="submission" date="2018-03" db="EMBL/GenBank/DDBJ databases">
        <title>The Triticum urartu genome reveals the dynamic nature of wheat genome evolution.</title>
        <authorList>
            <person name="Ling H."/>
            <person name="Ma B."/>
            <person name="Shi X."/>
            <person name="Liu H."/>
            <person name="Dong L."/>
            <person name="Sun H."/>
            <person name="Cao Y."/>
            <person name="Gao Q."/>
            <person name="Zheng S."/>
            <person name="Li Y."/>
            <person name="Yu Y."/>
            <person name="Du H."/>
            <person name="Qi M."/>
            <person name="Li Y."/>
            <person name="Yu H."/>
            <person name="Cui Y."/>
            <person name="Wang N."/>
            <person name="Chen C."/>
            <person name="Wu H."/>
            <person name="Zhao Y."/>
            <person name="Zhang J."/>
            <person name="Li Y."/>
            <person name="Zhou W."/>
            <person name="Zhang B."/>
            <person name="Hu W."/>
            <person name="Eijk M."/>
            <person name="Tang J."/>
            <person name="Witsenboer H."/>
            <person name="Zhao S."/>
            <person name="Li Z."/>
            <person name="Zhang A."/>
            <person name="Wang D."/>
            <person name="Liang C."/>
        </authorList>
    </citation>
    <scope>NUCLEOTIDE SEQUENCE [LARGE SCALE GENOMIC DNA]</scope>
    <source>
        <strain evidence="1">cv. G1812</strain>
    </source>
</reference>
<keyword evidence="2" id="KW-1185">Reference proteome</keyword>
<dbReference type="Proteomes" id="UP000015106">
    <property type="component" value="Chromosome 2"/>
</dbReference>
<accession>A0A8R7P9G6</accession>
<organism evidence="1 2">
    <name type="scientific">Triticum urartu</name>
    <name type="common">Red wild einkorn</name>
    <name type="synonym">Crithodium urartu</name>
    <dbReference type="NCBI Taxonomy" id="4572"/>
    <lineage>
        <taxon>Eukaryota</taxon>
        <taxon>Viridiplantae</taxon>
        <taxon>Streptophyta</taxon>
        <taxon>Embryophyta</taxon>
        <taxon>Tracheophyta</taxon>
        <taxon>Spermatophyta</taxon>
        <taxon>Magnoliopsida</taxon>
        <taxon>Liliopsida</taxon>
        <taxon>Poales</taxon>
        <taxon>Poaceae</taxon>
        <taxon>BOP clade</taxon>
        <taxon>Pooideae</taxon>
        <taxon>Triticodae</taxon>
        <taxon>Triticeae</taxon>
        <taxon>Triticinae</taxon>
        <taxon>Triticum</taxon>
    </lineage>
</organism>
<dbReference type="Gramene" id="TuG1812G0200000589.01.T01">
    <property type="protein sequence ID" value="TuG1812G0200000589.01.T01"/>
    <property type="gene ID" value="TuG1812G0200000589.01"/>
</dbReference>
<reference evidence="2" key="1">
    <citation type="journal article" date="2013" name="Nature">
        <title>Draft genome of the wheat A-genome progenitor Triticum urartu.</title>
        <authorList>
            <person name="Ling H.Q."/>
            <person name="Zhao S."/>
            <person name="Liu D."/>
            <person name="Wang J."/>
            <person name="Sun H."/>
            <person name="Zhang C."/>
            <person name="Fan H."/>
            <person name="Li D."/>
            <person name="Dong L."/>
            <person name="Tao Y."/>
            <person name="Gao C."/>
            <person name="Wu H."/>
            <person name="Li Y."/>
            <person name="Cui Y."/>
            <person name="Guo X."/>
            <person name="Zheng S."/>
            <person name="Wang B."/>
            <person name="Yu K."/>
            <person name="Liang Q."/>
            <person name="Yang W."/>
            <person name="Lou X."/>
            <person name="Chen J."/>
            <person name="Feng M."/>
            <person name="Jian J."/>
            <person name="Zhang X."/>
            <person name="Luo G."/>
            <person name="Jiang Y."/>
            <person name="Liu J."/>
            <person name="Wang Z."/>
            <person name="Sha Y."/>
            <person name="Zhang B."/>
            <person name="Wu H."/>
            <person name="Tang D."/>
            <person name="Shen Q."/>
            <person name="Xue P."/>
            <person name="Zou S."/>
            <person name="Wang X."/>
            <person name="Liu X."/>
            <person name="Wang F."/>
            <person name="Yang Y."/>
            <person name="An X."/>
            <person name="Dong Z."/>
            <person name="Zhang K."/>
            <person name="Zhang X."/>
            <person name="Luo M.C."/>
            <person name="Dvorak J."/>
            <person name="Tong Y."/>
            <person name="Wang J."/>
            <person name="Yang H."/>
            <person name="Li Z."/>
            <person name="Wang D."/>
            <person name="Zhang A."/>
            <person name="Wang J."/>
        </authorList>
    </citation>
    <scope>NUCLEOTIDE SEQUENCE</scope>
    <source>
        <strain evidence="2">cv. G1812</strain>
    </source>
</reference>
<dbReference type="AlphaFoldDB" id="A0A8R7P9G6"/>
<evidence type="ECO:0000313" key="1">
    <source>
        <dbReference type="EnsemblPlants" id="TuG1812G0200000589.01.T01"/>
    </source>
</evidence>